<dbReference type="EMBL" id="AGUE01000165">
    <property type="protein sequence ID" value="EHK98047.1"/>
    <property type="molecule type" value="Genomic_DNA"/>
</dbReference>
<name>H0ETM8_GLAL7</name>
<feature type="compositionally biased region" description="Polar residues" evidence="3">
    <location>
        <begin position="460"/>
        <end position="472"/>
    </location>
</feature>
<dbReference type="Gene3D" id="3.40.50.1240">
    <property type="entry name" value="Phosphoglycerate mutase-like"/>
    <property type="match status" value="1"/>
</dbReference>
<feature type="compositionally biased region" description="Polar residues" evidence="3">
    <location>
        <begin position="414"/>
        <end position="423"/>
    </location>
</feature>
<keyword evidence="6" id="KW-1185">Reference proteome</keyword>
<feature type="compositionally biased region" description="Basic and acidic residues" evidence="3">
    <location>
        <begin position="403"/>
        <end position="412"/>
    </location>
</feature>
<gene>
    <name evidence="5" type="ORF">M7I_6095</name>
</gene>
<dbReference type="SUPFAM" id="SSF53254">
    <property type="entry name" value="Phosphoglycerate mutase-like"/>
    <property type="match status" value="1"/>
</dbReference>
<dbReference type="PANTHER" id="PTHR20963">
    <property type="entry name" value="MULTIPLE INOSITOL POLYPHOSPHATE PHOSPHATASE-RELATED"/>
    <property type="match status" value="1"/>
</dbReference>
<dbReference type="InterPro" id="IPR029033">
    <property type="entry name" value="His_PPase_superfam"/>
</dbReference>
<keyword evidence="2" id="KW-0175">Coiled coil</keyword>
<dbReference type="Proteomes" id="UP000005446">
    <property type="component" value="Unassembled WGS sequence"/>
</dbReference>
<keyword evidence="4" id="KW-1133">Transmembrane helix</keyword>
<dbReference type="Pfam" id="PF00328">
    <property type="entry name" value="His_Phos_2"/>
    <property type="match status" value="1"/>
</dbReference>
<dbReference type="OrthoDB" id="6509975at2759"/>
<reference evidence="5 6" key="1">
    <citation type="journal article" date="2012" name="Eukaryot. Cell">
        <title>Genome sequence of the fungus Glarea lozoyensis: the first genome sequence of a species from the Helotiaceae family.</title>
        <authorList>
            <person name="Youssar L."/>
            <person name="Gruening B.A."/>
            <person name="Erxleben A."/>
            <person name="Guenther S."/>
            <person name="Huettel W."/>
        </authorList>
    </citation>
    <scope>NUCLEOTIDE SEQUENCE [LARGE SCALE GENOMIC DNA]</scope>
    <source>
        <strain evidence="6">ATCC 74030 / MF5533</strain>
    </source>
</reference>
<keyword evidence="1" id="KW-0378">Hydrolase</keyword>
<accession>H0ETM8</accession>
<dbReference type="InterPro" id="IPR000560">
    <property type="entry name" value="His_Pase_clade-2"/>
</dbReference>
<organism evidence="5 6">
    <name type="scientific">Glarea lozoyensis (strain ATCC 74030 / MF5533)</name>
    <dbReference type="NCBI Taxonomy" id="1104152"/>
    <lineage>
        <taxon>Eukaryota</taxon>
        <taxon>Fungi</taxon>
        <taxon>Dikarya</taxon>
        <taxon>Ascomycota</taxon>
        <taxon>Pezizomycotina</taxon>
        <taxon>Leotiomycetes</taxon>
        <taxon>Helotiales</taxon>
        <taxon>Helotiaceae</taxon>
        <taxon>Glarea</taxon>
    </lineage>
</organism>
<dbReference type="AlphaFoldDB" id="H0ETM8"/>
<evidence type="ECO:0000256" key="4">
    <source>
        <dbReference type="SAM" id="Phobius"/>
    </source>
</evidence>
<feature type="region of interest" description="Disordered" evidence="3">
    <location>
        <begin position="219"/>
        <end position="261"/>
    </location>
</feature>
<dbReference type="GO" id="GO:0003993">
    <property type="term" value="F:acid phosphatase activity"/>
    <property type="evidence" value="ECO:0007669"/>
    <property type="project" value="TreeGrafter"/>
</dbReference>
<feature type="region of interest" description="Disordered" evidence="3">
    <location>
        <begin position="394"/>
        <end position="530"/>
    </location>
</feature>
<feature type="transmembrane region" description="Helical" evidence="4">
    <location>
        <begin position="70"/>
        <end position="92"/>
    </location>
</feature>
<proteinExistence type="predicted"/>
<keyword evidence="4" id="KW-0812">Transmembrane</keyword>
<sequence length="813" mass="88993">MSTQCGDNFTYSNTGIVPSPSEALLSLLPRPFVVTTTASGSMEKQTSLAPEKVENETEAKGSEVNIRIRIINYIVVIFFGLGLILSGGYALFTKHKTIQNEKALVELRAHKLKRIPDEVFDDGSTTEPITEVTVTVLDVTDSSSTLEDDKKILEGVVGESYNNLGVDEVDDLDPDIVDVQGSRLHGENAETVAVELENGQKESEDADTVADIVGTETIASATNEDGSPELDVLSGDETTTGNVDNAAMNSEAGGNSASEETDEVIIDPATTNVQIDGNEKPDLVQTDNEAASNETIDDPPSAIQDPVSKAVDYEEVEYGATADVTVDKDREFKMCVEECSLHDQIRMPELAGGAVVRPMGGAGGAPQMYEIKKPEVVYGANNYQRPVEAGGIPISPHTVSEIDGTRLPERSAYDLQNTTSTGRSPLAANRKPVSGSSQTTASGFPAPWESHEHQYLPTPMMSNMGNSSVTSLHNREVSASSHHVSSATTAVQPSNPSHASPSEVRPQDSISQVGSATGANNALGVSDDQEIANMEREMAEIKERKERLRQVAELEQREEALKREIEARKKRIGGGTASYLIRHAAIYANDDDYEKYMEPFLKKLDSTISVASGKKRKGWEGPLEFFKKWQTPIPDPDNQLEQITPQGVKDSKAVGKHLMSRYPKLVPTTKRVYADKKSRTQDTAKAFIKVFPQKVELVEMRVENKTSFYAQVPHKACNAFTKKPGDDELKQWMNTYTLPIIARLQRFSPVELEPTDIMGLQMMCGYESAINGKVSDICHVFTDAEWMSYEYGWGEFGSHREHPTLDVLTTTQT</sequence>
<keyword evidence="4" id="KW-0472">Membrane</keyword>
<dbReference type="InParanoid" id="H0ETM8"/>
<feature type="compositionally biased region" description="Low complexity" evidence="3">
    <location>
        <begin position="477"/>
        <end position="491"/>
    </location>
</feature>
<protein>
    <submittedName>
        <fullName evidence="5">Putative Thiamine-repressible acid phosphatase SPBC21H7.03c</fullName>
    </submittedName>
</protein>
<dbReference type="PANTHER" id="PTHR20963:SF12">
    <property type="entry name" value="HISTIDINE ACID PHOSPHATASE"/>
    <property type="match status" value="1"/>
</dbReference>
<comment type="caution">
    <text evidence="5">The sequence shown here is derived from an EMBL/GenBank/DDBJ whole genome shotgun (WGS) entry which is preliminary data.</text>
</comment>
<evidence type="ECO:0000313" key="6">
    <source>
        <dbReference type="Proteomes" id="UP000005446"/>
    </source>
</evidence>
<dbReference type="HOGENOM" id="CLU_347155_0_0_1"/>
<evidence type="ECO:0000256" key="1">
    <source>
        <dbReference type="ARBA" id="ARBA00022801"/>
    </source>
</evidence>
<evidence type="ECO:0000256" key="3">
    <source>
        <dbReference type="SAM" id="MobiDB-lite"/>
    </source>
</evidence>
<evidence type="ECO:0000256" key="2">
    <source>
        <dbReference type="SAM" id="Coils"/>
    </source>
</evidence>
<dbReference type="GO" id="GO:0009277">
    <property type="term" value="C:fungal-type cell wall"/>
    <property type="evidence" value="ECO:0007669"/>
    <property type="project" value="TreeGrafter"/>
</dbReference>
<evidence type="ECO:0000313" key="5">
    <source>
        <dbReference type="EMBL" id="EHK98047.1"/>
    </source>
</evidence>
<feature type="coiled-coil region" evidence="2">
    <location>
        <begin position="531"/>
        <end position="571"/>
    </location>
</feature>
<feature type="compositionally biased region" description="Polar residues" evidence="3">
    <location>
        <begin position="508"/>
        <end position="520"/>
    </location>
</feature>